<comment type="caution">
    <text evidence="2">The sequence shown here is derived from an EMBL/GenBank/DDBJ whole genome shotgun (WGS) entry which is preliminary data.</text>
</comment>
<dbReference type="EMBL" id="JARKIB010000094">
    <property type="protein sequence ID" value="KAJ7742582.1"/>
    <property type="molecule type" value="Genomic_DNA"/>
</dbReference>
<evidence type="ECO:0000256" key="1">
    <source>
        <dbReference type="SAM" id="MobiDB-lite"/>
    </source>
</evidence>
<dbReference type="Gene3D" id="1.20.1280.50">
    <property type="match status" value="1"/>
</dbReference>
<dbReference type="Proteomes" id="UP001215598">
    <property type="component" value="Unassembled WGS sequence"/>
</dbReference>
<feature type="region of interest" description="Disordered" evidence="1">
    <location>
        <begin position="372"/>
        <end position="396"/>
    </location>
</feature>
<name>A0AAD7N1P9_9AGAR</name>
<evidence type="ECO:0000313" key="2">
    <source>
        <dbReference type="EMBL" id="KAJ7742582.1"/>
    </source>
</evidence>
<evidence type="ECO:0008006" key="4">
    <source>
        <dbReference type="Google" id="ProtNLM"/>
    </source>
</evidence>
<dbReference type="AlphaFoldDB" id="A0AAD7N1P9"/>
<keyword evidence="3" id="KW-1185">Reference proteome</keyword>
<evidence type="ECO:0000313" key="3">
    <source>
        <dbReference type="Proteomes" id="UP001215598"/>
    </source>
</evidence>
<dbReference type="InterPro" id="IPR036047">
    <property type="entry name" value="F-box-like_dom_sf"/>
</dbReference>
<reference evidence="2" key="1">
    <citation type="submission" date="2023-03" db="EMBL/GenBank/DDBJ databases">
        <title>Massive genome expansion in bonnet fungi (Mycena s.s.) driven by repeated elements and novel gene families across ecological guilds.</title>
        <authorList>
            <consortium name="Lawrence Berkeley National Laboratory"/>
            <person name="Harder C.B."/>
            <person name="Miyauchi S."/>
            <person name="Viragh M."/>
            <person name="Kuo A."/>
            <person name="Thoen E."/>
            <person name="Andreopoulos B."/>
            <person name="Lu D."/>
            <person name="Skrede I."/>
            <person name="Drula E."/>
            <person name="Henrissat B."/>
            <person name="Morin E."/>
            <person name="Kohler A."/>
            <person name="Barry K."/>
            <person name="LaButti K."/>
            <person name="Morin E."/>
            <person name="Salamov A."/>
            <person name="Lipzen A."/>
            <person name="Mereny Z."/>
            <person name="Hegedus B."/>
            <person name="Baldrian P."/>
            <person name="Stursova M."/>
            <person name="Weitz H."/>
            <person name="Taylor A."/>
            <person name="Grigoriev I.V."/>
            <person name="Nagy L.G."/>
            <person name="Martin F."/>
            <person name="Kauserud H."/>
        </authorList>
    </citation>
    <scope>NUCLEOTIDE SEQUENCE</scope>
    <source>
        <strain evidence="2">CBHHK182m</strain>
    </source>
</reference>
<gene>
    <name evidence="2" type="ORF">B0H16DRAFT_1890240</name>
</gene>
<sequence length="396" mass="43964">MSAIQLESMHKPPTASERNTLAVDGPCVGDAKAKILELECPPSSLNDASPVLNLPTEIVSEILGHFIPVYPKTPPFIGRSSPNVLAQICSRWREIALSTPSLWRALTLSAGNVRQLDYKLRLLEIWLQRSGSRPLSINMYGVNHTFLPALVAHSDRWEHLRMNAFNVNFPPIPTSLPSLRTLSLAVVGTAHGRLLHAAPLLRNIAVEYWNEHCFHLYPLSQLTAFAAGGMISPHHRLVLFEQAPNLVYCKLCLEPQTHHETGLSKKDARILPRLETLILERLPCADMPWNFLELFTLPALQRFQIGQPRVDGALAGLLQSLIFRSGCRIQELYIVPSDPRLAAYVPLELYRIALPTVGSILAGKLRITDPFNSDDEMDGNEEPNAHSDGESTGLIS</sequence>
<accession>A0AAD7N1P9</accession>
<dbReference type="SUPFAM" id="SSF81383">
    <property type="entry name" value="F-box domain"/>
    <property type="match status" value="1"/>
</dbReference>
<proteinExistence type="predicted"/>
<protein>
    <recommendedName>
        <fullName evidence="4">F-box domain-containing protein</fullName>
    </recommendedName>
</protein>
<organism evidence="2 3">
    <name type="scientific">Mycena metata</name>
    <dbReference type="NCBI Taxonomy" id="1033252"/>
    <lineage>
        <taxon>Eukaryota</taxon>
        <taxon>Fungi</taxon>
        <taxon>Dikarya</taxon>
        <taxon>Basidiomycota</taxon>
        <taxon>Agaricomycotina</taxon>
        <taxon>Agaricomycetes</taxon>
        <taxon>Agaricomycetidae</taxon>
        <taxon>Agaricales</taxon>
        <taxon>Marasmiineae</taxon>
        <taxon>Mycenaceae</taxon>
        <taxon>Mycena</taxon>
    </lineage>
</organism>
<feature type="compositionally biased region" description="Acidic residues" evidence="1">
    <location>
        <begin position="372"/>
        <end position="381"/>
    </location>
</feature>